<dbReference type="AlphaFoldDB" id="A0A2P8HC83"/>
<dbReference type="PANTHER" id="PTHR43464">
    <property type="entry name" value="METHYLTRANSFERASE"/>
    <property type="match status" value="1"/>
</dbReference>
<dbReference type="Gene3D" id="3.40.50.150">
    <property type="entry name" value="Vaccinia Virus protein VP39"/>
    <property type="match status" value="1"/>
</dbReference>
<dbReference type="OrthoDB" id="9791837at2"/>
<gene>
    <name evidence="5" type="ORF">CLV51_107161</name>
</gene>
<dbReference type="SUPFAM" id="SSF53335">
    <property type="entry name" value="S-adenosyl-L-methionine-dependent methyltransferases"/>
    <property type="match status" value="1"/>
</dbReference>
<dbReference type="RefSeq" id="WP_106530820.1">
    <property type="nucleotide sequence ID" value="NZ_PYAW01000007.1"/>
</dbReference>
<dbReference type="Proteomes" id="UP000240971">
    <property type="component" value="Unassembled WGS sequence"/>
</dbReference>
<sequence>MKENKYDDPAFFANYSQMRRSIDGLTAAGEWYAFREMLPDLQGKKVLDLGCGFGWHCRYAREQGALSVVGVDISENMLARARESAHDAAIEYRREAIEDIDFAEGAFDVVISSLALHYVEHFDIVCNKVNHCLVAGGAFVLSVEHPVFTALAAQDWYYDAEGKRLHWPVDGYQDEGLRQTNFLNNDVIKYHRTITTLINSLIDAGFSITKLSEPQPAAEVLARYPEMKDETRRPIFLLIAAVKKR</sequence>
<dbReference type="Pfam" id="PF08241">
    <property type="entry name" value="Methyltransf_11"/>
    <property type="match status" value="1"/>
</dbReference>
<dbReference type="InterPro" id="IPR013216">
    <property type="entry name" value="Methyltransf_11"/>
</dbReference>
<dbReference type="CDD" id="cd02440">
    <property type="entry name" value="AdoMet_MTases"/>
    <property type="match status" value="1"/>
</dbReference>
<organism evidence="5 6">
    <name type="scientific">Chitinophaga niastensis</name>
    <dbReference type="NCBI Taxonomy" id="536980"/>
    <lineage>
        <taxon>Bacteria</taxon>
        <taxon>Pseudomonadati</taxon>
        <taxon>Bacteroidota</taxon>
        <taxon>Chitinophagia</taxon>
        <taxon>Chitinophagales</taxon>
        <taxon>Chitinophagaceae</taxon>
        <taxon>Chitinophaga</taxon>
    </lineage>
</organism>
<reference evidence="5 6" key="1">
    <citation type="submission" date="2018-03" db="EMBL/GenBank/DDBJ databases">
        <title>Genomic Encyclopedia of Archaeal and Bacterial Type Strains, Phase II (KMG-II): from individual species to whole genera.</title>
        <authorList>
            <person name="Goeker M."/>
        </authorList>
    </citation>
    <scope>NUCLEOTIDE SEQUENCE [LARGE SCALE GENOMIC DNA]</scope>
    <source>
        <strain evidence="5 6">DSM 24859</strain>
    </source>
</reference>
<evidence type="ECO:0000259" key="4">
    <source>
        <dbReference type="Pfam" id="PF08241"/>
    </source>
</evidence>
<evidence type="ECO:0000256" key="1">
    <source>
        <dbReference type="ARBA" id="ARBA00022603"/>
    </source>
</evidence>
<dbReference type="EMBL" id="PYAW01000007">
    <property type="protein sequence ID" value="PSL43850.1"/>
    <property type="molecule type" value="Genomic_DNA"/>
</dbReference>
<evidence type="ECO:0000256" key="2">
    <source>
        <dbReference type="ARBA" id="ARBA00022679"/>
    </source>
</evidence>
<keyword evidence="2 5" id="KW-0808">Transferase</keyword>
<name>A0A2P8HC83_CHINA</name>
<dbReference type="GO" id="GO:0008757">
    <property type="term" value="F:S-adenosylmethionine-dependent methyltransferase activity"/>
    <property type="evidence" value="ECO:0007669"/>
    <property type="project" value="InterPro"/>
</dbReference>
<dbReference type="InterPro" id="IPR029063">
    <property type="entry name" value="SAM-dependent_MTases_sf"/>
</dbReference>
<comment type="caution">
    <text evidence="5">The sequence shown here is derived from an EMBL/GenBank/DDBJ whole genome shotgun (WGS) entry which is preliminary data.</text>
</comment>
<evidence type="ECO:0000313" key="5">
    <source>
        <dbReference type="EMBL" id="PSL43850.1"/>
    </source>
</evidence>
<evidence type="ECO:0000256" key="3">
    <source>
        <dbReference type="ARBA" id="ARBA00022691"/>
    </source>
</evidence>
<keyword evidence="1 5" id="KW-0489">Methyltransferase</keyword>
<evidence type="ECO:0000313" key="6">
    <source>
        <dbReference type="Proteomes" id="UP000240971"/>
    </source>
</evidence>
<accession>A0A2P8HC83</accession>
<keyword evidence="6" id="KW-1185">Reference proteome</keyword>
<dbReference type="PANTHER" id="PTHR43464:SF19">
    <property type="entry name" value="UBIQUINONE BIOSYNTHESIS O-METHYLTRANSFERASE, MITOCHONDRIAL"/>
    <property type="match status" value="1"/>
</dbReference>
<keyword evidence="3" id="KW-0949">S-adenosyl-L-methionine</keyword>
<protein>
    <submittedName>
        <fullName evidence="5">Methyltransferase family protein</fullName>
    </submittedName>
</protein>
<proteinExistence type="predicted"/>
<feature type="domain" description="Methyltransferase type 11" evidence="4">
    <location>
        <begin position="47"/>
        <end position="141"/>
    </location>
</feature>
<dbReference type="GO" id="GO:0032259">
    <property type="term" value="P:methylation"/>
    <property type="evidence" value="ECO:0007669"/>
    <property type="project" value="UniProtKB-KW"/>
</dbReference>